<keyword evidence="3" id="KW-1185">Reference proteome</keyword>
<dbReference type="AlphaFoldDB" id="A0A9P7EMQ7"/>
<feature type="region of interest" description="Disordered" evidence="1">
    <location>
        <begin position="1"/>
        <end position="20"/>
    </location>
</feature>
<dbReference type="RefSeq" id="XP_041198782.1">
    <property type="nucleotide sequence ID" value="XM_041332272.1"/>
</dbReference>
<name>A0A9P7EMQ7_9AGAM</name>
<dbReference type="Proteomes" id="UP000807769">
    <property type="component" value="Unassembled WGS sequence"/>
</dbReference>
<protein>
    <submittedName>
        <fullName evidence="2">Uncharacterized protein</fullName>
    </submittedName>
</protein>
<dbReference type="EMBL" id="JABBWG010000002">
    <property type="protein sequence ID" value="KAG1825529.1"/>
    <property type="molecule type" value="Genomic_DNA"/>
</dbReference>
<feature type="compositionally biased region" description="Basic and acidic residues" evidence="1">
    <location>
        <begin position="1"/>
        <end position="12"/>
    </location>
</feature>
<feature type="compositionally biased region" description="Basic and acidic residues" evidence="1">
    <location>
        <begin position="61"/>
        <end position="232"/>
    </location>
</feature>
<comment type="caution">
    <text evidence="2">The sequence shown here is derived from an EMBL/GenBank/DDBJ whole genome shotgun (WGS) entry which is preliminary data.</text>
</comment>
<dbReference type="GeneID" id="64626289"/>
<gene>
    <name evidence="2" type="ORF">BJ212DRAFT_1294948</name>
</gene>
<reference evidence="2" key="1">
    <citation type="journal article" date="2020" name="New Phytol.">
        <title>Comparative genomics reveals dynamic genome evolution in host specialist ectomycorrhizal fungi.</title>
        <authorList>
            <person name="Lofgren L.A."/>
            <person name="Nguyen N.H."/>
            <person name="Vilgalys R."/>
            <person name="Ruytinx J."/>
            <person name="Liao H.L."/>
            <person name="Branco S."/>
            <person name="Kuo A."/>
            <person name="LaButti K."/>
            <person name="Lipzen A."/>
            <person name="Andreopoulos W."/>
            <person name="Pangilinan J."/>
            <person name="Riley R."/>
            <person name="Hundley H."/>
            <person name="Na H."/>
            <person name="Barry K."/>
            <person name="Grigoriev I.V."/>
            <person name="Stajich J.E."/>
            <person name="Kennedy P.G."/>
        </authorList>
    </citation>
    <scope>NUCLEOTIDE SEQUENCE</scope>
    <source>
        <strain evidence="2">MN1</strain>
    </source>
</reference>
<feature type="region of interest" description="Disordered" evidence="1">
    <location>
        <begin position="61"/>
        <end position="233"/>
    </location>
</feature>
<accession>A0A9P7EMQ7</accession>
<sequence length="447" mass="51187">MDGFSEKLDVHHGNGQSGWGSYDAKQAFGTKISGGITSAFLDMENPEFWVPEWMLEMDYRGTGRRTEDGGRRTEDGGRRTEDGGRRTEDGGRRTEDGGRRTEDGGRRTEDGGRRTEDGGRRTEDGGRRTEDGGRRTEDGGRRTEDGGRRTEDGGRRTEDGGRRTEDGGRRTEDGGRRTEDGGRRTEDGGRRTEDGGRRTDGGQTEDRQRTDRGQTEDRRRTDGGQTEDRWRTDGGWMENVAEWKMSILDLEGILENILVMKYWIGHGAEVVSAAMKKTSGDDKELFRGINESIHQGSFWRSRVTSFRGIGLNRSQDLLLHSGKDEGWKMKDDRWMENVVQLWREDWYFRGAGRRPGKDQQDSGDSDEQRVFQVLLLESSALDRRKGFWSGSRHRVEIGVQIRNAYGVDMEVEDWKWRWCKWGRSRGWDPMELLPEENKTRTLGRKPS</sequence>
<evidence type="ECO:0000256" key="1">
    <source>
        <dbReference type="SAM" id="MobiDB-lite"/>
    </source>
</evidence>
<organism evidence="2 3">
    <name type="scientific">Suillus subaureus</name>
    <dbReference type="NCBI Taxonomy" id="48587"/>
    <lineage>
        <taxon>Eukaryota</taxon>
        <taxon>Fungi</taxon>
        <taxon>Dikarya</taxon>
        <taxon>Basidiomycota</taxon>
        <taxon>Agaricomycotina</taxon>
        <taxon>Agaricomycetes</taxon>
        <taxon>Agaricomycetidae</taxon>
        <taxon>Boletales</taxon>
        <taxon>Suillineae</taxon>
        <taxon>Suillaceae</taxon>
        <taxon>Suillus</taxon>
    </lineage>
</organism>
<evidence type="ECO:0000313" key="3">
    <source>
        <dbReference type="Proteomes" id="UP000807769"/>
    </source>
</evidence>
<evidence type="ECO:0000313" key="2">
    <source>
        <dbReference type="EMBL" id="KAG1825529.1"/>
    </source>
</evidence>
<proteinExistence type="predicted"/>